<reference evidence="2 3" key="1">
    <citation type="journal article" date="2020" name="Nature">
        <title>Six reference-quality genomes reveal evolution of bat adaptations.</title>
        <authorList>
            <person name="Jebb D."/>
            <person name="Huang Z."/>
            <person name="Pippel M."/>
            <person name="Hughes G.M."/>
            <person name="Lavrichenko K."/>
            <person name="Devanna P."/>
            <person name="Winkler S."/>
            <person name="Jermiin L.S."/>
            <person name="Skirmuntt E.C."/>
            <person name="Katzourakis A."/>
            <person name="Burkitt-Gray L."/>
            <person name="Ray D.A."/>
            <person name="Sullivan K.A.M."/>
            <person name="Roscito J.G."/>
            <person name="Kirilenko B.M."/>
            <person name="Davalos L.M."/>
            <person name="Corthals A.P."/>
            <person name="Power M.L."/>
            <person name="Jones G."/>
            <person name="Ransome R.D."/>
            <person name="Dechmann D.K.N."/>
            <person name="Locatelli A.G."/>
            <person name="Puechmaille S.J."/>
            <person name="Fedrigo O."/>
            <person name="Jarvis E.D."/>
            <person name="Hiller M."/>
            <person name="Vernes S.C."/>
            <person name="Myers E.W."/>
            <person name="Teeling E.C."/>
        </authorList>
    </citation>
    <scope>NUCLEOTIDE SEQUENCE [LARGE SCALE GENOMIC DNA]</scope>
    <source>
        <strain evidence="2">MMyoMyo1</strain>
        <tissue evidence="2">Flight muscle</tissue>
    </source>
</reference>
<keyword evidence="3" id="KW-1185">Reference proteome</keyword>
<evidence type="ECO:0000256" key="1">
    <source>
        <dbReference type="SAM" id="MobiDB-lite"/>
    </source>
</evidence>
<organism evidence="2 3">
    <name type="scientific">Myotis myotis</name>
    <name type="common">Greater mouse-eared bat</name>
    <name type="synonym">Vespertilio myotis</name>
    <dbReference type="NCBI Taxonomy" id="51298"/>
    <lineage>
        <taxon>Eukaryota</taxon>
        <taxon>Metazoa</taxon>
        <taxon>Chordata</taxon>
        <taxon>Craniata</taxon>
        <taxon>Vertebrata</taxon>
        <taxon>Euteleostomi</taxon>
        <taxon>Mammalia</taxon>
        <taxon>Eutheria</taxon>
        <taxon>Laurasiatheria</taxon>
        <taxon>Chiroptera</taxon>
        <taxon>Yangochiroptera</taxon>
        <taxon>Vespertilionidae</taxon>
        <taxon>Myotis</taxon>
    </lineage>
</organism>
<accession>A0A7J7U5J7</accession>
<feature type="region of interest" description="Disordered" evidence="1">
    <location>
        <begin position="1"/>
        <end position="66"/>
    </location>
</feature>
<gene>
    <name evidence="2" type="ORF">mMyoMyo1_008870</name>
</gene>
<evidence type="ECO:0000313" key="2">
    <source>
        <dbReference type="EMBL" id="KAF6308092.1"/>
    </source>
</evidence>
<evidence type="ECO:0000313" key="3">
    <source>
        <dbReference type="Proteomes" id="UP000527355"/>
    </source>
</evidence>
<dbReference type="AlphaFoldDB" id="A0A7J7U5J7"/>
<sequence>MVLGGGGREGPAGTGAAEGVQSRAQFPPEIPSPSSPPSPPRCCPSGAAGRAPGTRHRGGRIQSPRRPQRELKWLLAMCFGVPTWPSLNSRAHPGHPREVRSGVTDPGFFWPGIQVAVPGEWGGGGSAGEHLRQRFSTLWPFKYSSSCGDPTIKLFSLLLHHCNGATVMNRNVNT</sequence>
<name>A0A7J7U5J7_MYOMY</name>
<feature type="compositionally biased region" description="Gly residues" evidence="1">
    <location>
        <begin position="1"/>
        <end position="13"/>
    </location>
</feature>
<dbReference type="EMBL" id="JABWUV010000014">
    <property type="protein sequence ID" value="KAF6308092.1"/>
    <property type="molecule type" value="Genomic_DNA"/>
</dbReference>
<protein>
    <submittedName>
        <fullName evidence="2">Uncharacterized protein</fullName>
    </submittedName>
</protein>
<comment type="caution">
    <text evidence="2">The sequence shown here is derived from an EMBL/GenBank/DDBJ whole genome shotgun (WGS) entry which is preliminary data.</text>
</comment>
<proteinExistence type="predicted"/>
<feature type="compositionally biased region" description="Pro residues" evidence="1">
    <location>
        <begin position="28"/>
        <end position="42"/>
    </location>
</feature>
<dbReference type="Proteomes" id="UP000527355">
    <property type="component" value="Unassembled WGS sequence"/>
</dbReference>